<keyword evidence="2" id="KW-1185">Reference proteome</keyword>
<organism evidence="1 2">
    <name type="scientific">Goodea atripinnis</name>
    <dbReference type="NCBI Taxonomy" id="208336"/>
    <lineage>
        <taxon>Eukaryota</taxon>
        <taxon>Metazoa</taxon>
        <taxon>Chordata</taxon>
        <taxon>Craniata</taxon>
        <taxon>Vertebrata</taxon>
        <taxon>Euteleostomi</taxon>
        <taxon>Actinopterygii</taxon>
        <taxon>Neopterygii</taxon>
        <taxon>Teleostei</taxon>
        <taxon>Neoteleostei</taxon>
        <taxon>Acanthomorphata</taxon>
        <taxon>Ovalentaria</taxon>
        <taxon>Atherinomorphae</taxon>
        <taxon>Cyprinodontiformes</taxon>
        <taxon>Goodeidae</taxon>
        <taxon>Goodea</taxon>
    </lineage>
</organism>
<sequence>MDPSECQRVSISSIPKPFPRRVIRAPVPWALSCIEARINTARSIPRTTEELVSLIHYIKQSSDVTIHRIVDEIDAAVDRLSFLMDYATQPGIPYY</sequence>
<protein>
    <submittedName>
        <fullName evidence="1">Uncharacterized protein</fullName>
    </submittedName>
</protein>
<gene>
    <name evidence="1" type="ORF">GOODEAATRI_028961</name>
</gene>
<evidence type="ECO:0000313" key="2">
    <source>
        <dbReference type="Proteomes" id="UP001476798"/>
    </source>
</evidence>
<proteinExistence type="predicted"/>
<accession>A0ABV0MW33</accession>
<name>A0ABV0MW33_9TELE</name>
<dbReference type="Proteomes" id="UP001476798">
    <property type="component" value="Unassembled WGS sequence"/>
</dbReference>
<dbReference type="EMBL" id="JAHRIO010014146">
    <property type="protein sequence ID" value="MEQ2163336.1"/>
    <property type="molecule type" value="Genomic_DNA"/>
</dbReference>
<comment type="caution">
    <text evidence="1">The sequence shown here is derived from an EMBL/GenBank/DDBJ whole genome shotgun (WGS) entry which is preliminary data.</text>
</comment>
<reference evidence="1 2" key="1">
    <citation type="submission" date="2021-06" db="EMBL/GenBank/DDBJ databases">
        <authorList>
            <person name="Palmer J.M."/>
        </authorList>
    </citation>
    <scope>NUCLEOTIDE SEQUENCE [LARGE SCALE GENOMIC DNA]</scope>
    <source>
        <strain evidence="1 2">GA_2019</strain>
        <tissue evidence="1">Muscle</tissue>
    </source>
</reference>
<evidence type="ECO:0000313" key="1">
    <source>
        <dbReference type="EMBL" id="MEQ2163336.1"/>
    </source>
</evidence>